<gene>
    <name evidence="1" type="ORF">CTRU02_202122</name>
</gene>
<dbReference type="EMBL" id="VUJX02000001">
    <property type="protein sequence ID" value="KAL0944235.1"/>
    <property type="molecule type" value="Genomic_DNA"/>
</dbReference>
<keyword evidence="2" id="KW-1185">Reference proteome</keyword>
<proteinExistence type="predicted"/>
<protein>
    <submittedName>
        <fullName evidence="1">Uncharacterized protein</fullName>
    </submittedName>
</protein>
<sequence length="875" mass="96011">MAQGQLATMPLMASHASSLSLSKDELHQIQQCERIVEFRDAILAGAHPRIKVPSQLAKQTLTSASPSTPAKESTGNTAQSVQARNSSASSTQHASLPGLGNPPPTNANLPARPYGSGSTEINPIFLEKSDDLIKAEIQLQRQRLERALRDEIDQRRASMKASAQSEPLADFDLSDVLSKALTLVQATAPLPANATLAANTSAASDSFDENSYYSSQHNSPDSSLRSSQAGNDPEGAARAEKHSAPSQPFDRQMQGQTNQESPSGLPSSLPHASATHQPQGQASTSMPSHARTIPSAADTAHYERYPSVGTTQRTEGGDNTGSTSGGGSGNASRSEESGVMDLDDGADKSVPAAGHQQLRGSLLEHQPSPLIEVRAQNISPIAPQPAHVSSLVTARGPAVDTPGMSILQGTTAQVAALRNEPNPVSSPDSSPQGGRNVERRKGKKKKHNLSNKKPARQAPETEPYIKPEPRSASPMSAPSFVRPQKRQRRQVGEEPRYAQPERQFSRSYREDGAAPAYETQEYRPRPVSQAMVTGEYGYGREYVEEPRIPSGAEYVQRVQSPGVYAVHTAPSEVYADSPASVDRYGREPTRYYRDAYEVTRMSVRPQAERGRSRSPVMRERGSPLMGPPKAPSGRVVVDPASGRRYYEPASVLRQPTGPPPRPGEPDIIYERAPIRAESRRPGLDPLDDDVLYQRTSPMYAAPRRVITQPEYAVADPHRVYRQREYSTRPMAPPGEEYAQVRNGTERRIMEEVAREFMMRAATARPAETVRYELPREYGRVQSVRPEQLPLQDFAAAPMHPEARREVIQPGPRSYSVRPVAEPHVRREYSVRPVEQQYYSQPVPPRGEAEVSYIERPRVAAPEVYYADEGPRPVYR</sequence>
<evidence type="ECO:0000313" key="1">
    <source>
        <dbReference type="EMBL" id="KAL0944235.1"/>
    </source>
</evidence>
<reference evidence="1 2" key="1">
    <citation type="journal article" date="2020" name="Phytopathology">
        <title>Genome Sequence Resources of Colletotrichum truncatum, C. plurivorum, C. musicola, and C. sojae: Four Species Pathogenic to Soybean (Glycine max).</title>
        <authorList>
            <person name="Rogerio F."/>
            <person name="Boufleur T.R."/>
            <person name="Ciampi-Guillardi M."/>
            <person name="Sukno S.A."/>
            <person name="Thon M.R."/>
            <person name="Massola Junior N.S."/>
            <person name="Baroncelli R."/>
        </authorList>
    </citation>
    <scope>NUCLEOTIDE SEQUENCE [LARGE SCALE GENOMIC DNA]</scope>
    <source>
        <strain evidence="1 2">CMES1059</strain>
    </source>
</reference>
<accession>A0ACC3ZJJ7</accession>
<name>A0ACC3ZJJ7_COLTU</name>
<evidence type="ECO:0000313" key="2">
    <source>
        <dbReference type="Proteomes" id="UP000805649"/>
    </source>
</evidence>
<organism evidence="1 2">
    <name type="scientific">Colletotrichum truncatum</name>
    <name type="common">Anthracnose fungus</name>
    <name type="synonym">Colletotrichum capsici</name>
    <dbReference type="NCBI Taxonomy" id="5467"/>
    <lineage>
        <taxon>Eukaryota</taxon>
        <taxon>Fungi</taxon>
        <taxon>Dikarya</taxon>
        <taxon>Ascomycota</taxon>
        <taxon>Pezizomycotina</taxon>
        <taxon>Sordariomycetes</taxon>
        <taxon>Hypocreomycetidae</taxon>
        <taxon>Glomerellales</taxon>
        <taxon>Glomerellaceae</taxon>
        <taxon>Colletotrichum</taxon>
        <taxon>Colletotrichum truncatum species complex</taxon>
    </lineage>
</organism>
<comment type="caution">
    <text evidence="1">The sequence shown here is derived from an EMBL/GenBank/DDBJ whole genome shotgun (WGS) entry which is preliminary data.</text>
</comment>
<dbReference type="Proteomes" id="UP000805649">
    <property type="component" value="Unassembled WGS sequence"/>
</dbReference>